<evidence type="ECO:0000256" key="3">
    <source>
        <dbReference type="SAM" id="MobiDB-lite"/>
    </source>
</evidence>
<feature type="region of interest" description="Disordered" evidence="3">
    <location>
        <begin position="9"/>
        <end position="46"/>
    </location>
</feature>
<dbReference type="PANTHER" id="PTHR47437">
    <property type="entry name" value="JNK-INTERACTING PROTEIN 1-LIKE PROTEIN"/>
    <property type="match status" value="1"/>
</dbReference>
<protein>
    <submittedName>
        <fullName evidence="4">MAPK8IP1</fullName>
    </submittedName>
</protein>
<keyword evidence="2" id="KW-0963">Cytoplasm</keyword>
<reference evidence="4 5" key="1">
    <citation type="submission" date="2022-03" db="EMBL/GenBank/DDBJ databases">
        <title>A chromosomal length assembly of Cordylochernes scorpioides.</title>
        <authorList>
            <person name="Zeh D."/>
            <person name="Zeh J."/>
        </authorList>
    </citation>
    <scope>NUCLEOTIDE SEQUENCE [LARGE SCALE GENOMIC DNA]</scope>
    <source>
        <strain evidence="4">IN4F17</strain>
        <tissue evidence="4">Whole Body</tissue>
    </source>
</reference>
<name>A0ABY6LS60_9ARAC</name>
<evidence type="ECO:0000313" key="5">
    <source>
        <dbReference type="Proteomes" id="UP001235939"/>
    </source>
</evidence>
<accession>A0ABY6LS60</accession>
<dbReference type="InterPro" id="IPR036028">
    <property type="entry name" value="SH3-like_dom_sf"/>
</dbReference>
<gene>
    <name evidence="4" type="ORF">LAZ67_X000602</name>
</gene>
<dbReference type="PANTHER" id="PTHR47437:SF4">
    <property type="entry name" value="JNK-INTERACTING PROTEIN 1-LIKE PROTEIN"/>
    <property type="match status" value="1"/>
</dbReference>
<evidence type="ECO:0000256" key="2">
    <source>
        <dbReference type="ARBA" id="ARBA00022490"/>
    </source>
</evidence>
<sequence length="214" mass="23838">MVQLCRYISSGKEMDSSPEEGGAGGRLSLDVDSGHSTAHSPVSRSSSTLSSCCRLQFHDATHRALHKFIPRHRDELEVDIGDPLYVQKEDDDLWAEDAVGISMERARNILHENLECERYISSGKEMDSSPEEGGAGGRLSLDVDSGHSTAHSPVSRSSSTLSSCCRLQFHDATHRALHKFIPRHRDELEVDIGDPLYVQKEDDDLWAEDPRIQQ</sequence>
<dbReference type="Gene3D" id="2.30.30.40">
    <property type="entry name" value="SH3 Domains"/>
    <property type="match status" value="2"/>
</dbReference>
<evidence type="ECO:0000313" key="4">
    <source>
        <dbReference type="EMBL" id="UYV83916.1"/>
    </source>
</evidence>
<dbReference type="InterPro" id="IPR047178">
    <property type="entry name" value="JIP1_scaffold"/>
</dbReference>
<dbReference type="Proteomes" id="UP001235939">
    <property type="component" value="Chromosome X"/>
</dbReference>
<dbReference type="SUPFAM" id="SSF50044">
    <property type="entry name" value="SH3-domain"/>
    <property type="match status" value="2"/>
</dbReference>
<keyword evidence="5" id="KW-1185">Reference proteome</keyword>
<organism evidence="4 5">
    <name type="scientific">Cordylochernes scorpioides</name>
    <dbReference type="NCBI Taxonomy" id="51811"/>
    <lineage>
        <taxon>Eukaryota</taxon>
        <taxon>Metazoa</taxon>
        <taxon>Ecdysozoa</taxon>
        <taxon>Arthropoda</taxon>
        <taxon>Chelicerata</taxon>
        <taxon>Arachnida</taxon>
        <taxon>Pseudoscorpiones</taxon>
        <taxon>Cheliferoidea</taxon>
        <taxon>Chernetidae</taxon>
        <taxon>Cordylochernes</taxon>
    </lineage>
</organism>
<dbReference type="EMBL" id="CP092886">
    <property type="protein sequence ID" value="UYV83916.1"/>
    <property type="molecule type" value="Genomic_DNA"/>
</dbReference>
<feature type="region of interest" description="Disordered" evidence="3">
    <location>
        <begin position="124"/>
        <end position="158"/>
    </location>
</feature>
<proteinExistence type="predicted"/>
<evidence type="ECO:0000256" key="1">
    <source>
        <dbReference type="ARBA" id="ARBA00004496"/>
    </source>
</evidence>
<comment type="subcellular location">
    <subcellularLocation>
        <location evidence="1">Cytoplasm</location>
    </subcellularLocation>
</comment>